<accession>A0A7L4YSC0</accession>
<proteinExistence type="predicted"/>
<keyword evidence="1" id="KW-0472">Membrane</keyword>
<dbReference type="Proteomes" id="UP000463857">
    <property type="component" value="Chromosome"/>
</dbReference>
<evidence type="ECO:0000256" key="1">
    <source>
        <dbReference type="SAM" id="Phobius"/>
    </source>
</evidence>
<reference evidence="2 3" key="1">
    <citation type="journal article" date="2018" name="Int. J. Syst. Evol. Microbiol.">
        <title>Epidermidibacterium keratini gen. nov., sp. nov., a member of the family Sporichthyaceae, isolated from keratin epidermis.</title>
        <authorList>
            <person name="Lee D.G."/>
            <person name="Trujillo M.E."/>
            <person name="Kang S."/>
            <person name="Nam J.J."/>
            <person name="Kim Y.J."/>
        </authorList>
    </citation>
    <scope>NUCLEOTIDE SEQUENCE [LARGE SCALE GENOMIC DNA]</scope>
    <source>
        <strain evidence="2 3">EPI-7</strain>
    </source>
</reference>
<dbReference type="InParanoid" id="A0A7L4YSC0"/>
<feature type="transmembrane region" description="Helical" evidence="1">
    <location>
        <begin position="171"/>
        <end position="196"/>
    </location>
</feature>
<keyword evidence="1" id="KW-0812">Transmembrane</keyword>
<feature type="transmembrane region" description="Helical" evidence="1">
    <location>
        <begin position="216"/>
        <end position="242"/>
    </location>
</feature>
<feature type="transmembrane region" description="Helical" evidence="1">
    <location>
        <begin position="124"/>
        <end position="142"/>
    </location>
</feature>
<keyword evidence="3" id="KW-1185">Reference proteome</keyword>
<dbReference type="KEGG" id="eke:EK0264_18995"/>
<evidence type="ECO:0000313" key="3">
    <source>
        <dbReference type="Proteomes" id="UP000463857"/>
    </source>
</evidence>
<dbReference type="RefSeq" id="WP_159547275.1">
    <property type="nucleotide sequence ID" value="NZ_CP047156.1"/>
</dbReference>
<keyword evidence="1" id="KW-1133">Transmembrane helix</keyword>
<sequence>MIDAAATGQALAAGFVSDRFFATGEISRLDLAAAVALAVLLVGLDGSWRYVRYAITTVHELGHVVVGWFVGRTIESINLNHDTSGLTLSRGKPHGVGIFFLYVAGYTAPPVAGFVLLASVIYRHAGWGMAALIGLLLVALVFVRNAFGVLVLVAQLGVYGALWYWNDQRLLGWLLMLVGSLMSIGGVRAAFGLVDLHRRRKARTSDAAILGRQTRIGAMTWAVGFVAFSLALLAITGLMVWAQAPSLG</sequence>
<dbReference type="OrthoDB" id="5184455at2"/>
<dbReference type="InterPro" id="IPR049500">
    <property type="entry name" value="Peptidase_M50B-like"/>
</dbReference>
<feature type="transmembrane region" description="Helical" evidence="1">
    <location>
        <begin position="147"/>
        <end position="165"/>
    </location>
</feature>
<organism evidence="2 3">
    <name type="scientific">Epidermidibacterium keratini</name>
    <dbReference type="NCBI Taxonomy" id="1891644"/>
    <lineage>
        <taxon>Bacteria</taxon>
        <taxon>Bacillati</taxon>
        <taxon>Actinomycetota</taxon>
        <taxon>Actinomycetes</taxon>
        <taxon>Sporichthyales</taxon>
        <taxon>Sporichthyaceae</taxon>
        <taxon>Epidermidibacterium</taxon>
    </lineage>
</organism>
<gene>
    <name evidence="2" type="ORF">EK0264_18995</name>
</gene>
<dbReference type="AlphaFoldDB" id="A0A7L4YSC0"/>
<feature type="transmembrane region" description="Helical" evidence="1">
    <location>
        <begin position="96"/>
        <end position="118"/>
    </location>
</feature>
<protein>
    <submittedName>
        <fullName evidence="2">M50 family peptidase</fullName>
    </submittedName>
</protein>
<dbReference type="Pfam" id="PF13398">
    <property type="entry name" value="Peptidase_M50B"/>
    <property type="match status" value="1"/>
</dbReference>
<evidence type="ECO:0000313" key="2">
    <source>
        <dbReference type="EMBL" id="QHC02151.1"/>
    </source>
</evidence>
<name>A0A7L4YSC0_9ACTN</name>
<dbReference type="EMBL" id="CP047156">
    <property type="protein sequence ID" value="QHC02151.1"/>
    <property type="molecule type" value="Genomic_DNA"/>
</dbReference>